<dbReference type="EMBL" id="CP098740">
    <property type="protein sequence ID" value="UZK57945.1"/>
    <property type="molecule type" value="Genomic_DNA"/>
</dbReference>
<dbReference type="InterPro" id="IPR003593">
    <property type="entry name" value="AAA+_ATPase"/>
</dbReference>
<dbReference type="Pfam" id="PF13560">
    <property type="entry name" value="HTH_31"/>
    <property type="match status" value="1"/>
</dbReference>
<evidence type="ECO:0000313" key="2">
    <source>
        <dbReference type="EMBL" id="UZK57945.1"/>
    </source>
</evidence>
<sequence>MTVSSLGRLVRRLRLARALTIEQLAEASGVSVRAIGDMERGRSTKPRHGTVAALMQGLRLGEAEAEELFLAARADRSDKAADVPAPTAHFAPLPRGIRDFVGREDELRVLGNLIEEGTRSGAGRAGAAPPLPPVAVVSGVPGSGKTTLALRLAEERRSDFPDGAFFIDLRGLEDRPPTPDETVVRLLNAWGVDDAQVGRLTSEERLALYQSTAAGLRAVLVLDNAGHEAQVRALLPAEGRMLVVVTSRRPLAGLSGVHRLALGTLARSESTALLRAVVADGRVDADPDAAARVAVLCGHLPLALRVAANWAATRSGWTLGRLADRLADEDRRMDALSAGDLGVASAFHLSYSRLAPETARVFRLLSLIPGGDFGIPYAAVLAETSAVEAENRLEELLEAGLLMTSVGDRYRFHDLLRLYGRARSRDTDDEATSVAAAARLRGWLLDTVAAAAQVATGGVEAPERGDSTASPEHFRTREQALEWLRAESDNWLSALRREAEQQNPGRVVVIAFAVEAVCNSWISWGNWSEVFALGARSAEATGDLDAQAGCLSMLAWVHWQCHRRHEEALEAATSALAIASACGSLGRQAEAYMYLGWLRDVVNDVVSAVEDIAQAMDLFLRAGDTRRYLQAANMNITVLRKAGRGQEAIETHHAVMGSLAQLPGGVHDPRYAVTVRISRYHVAFVYLNEGRWEEAAEVLAGLEQSYADSGFHLATTKIYLYRGHCLAHLGLAAEAEGDYRAVLGLGDSAPVDLREEARAGLAGLSAGALPSRTAFE</sequence>
<dbReference type="InterPro" id="IPR011990">
    <property type="entry name" value="TPR-like_helical_dom_sf"/>
</dbReference>
<dbReference type="PANTHER" id="PTHR47691">
    <property type="entry name" value="REGULATOR-RELATED"/>
    <property type="match status" value="1"/>
</dbReference>
<name>A0ABY6Q006_9ACTN</name>
<gene>
    <name evidence="2" type="ORF">NEH16_31090</name>
</gene>
<evidence type="ECO:0000259" key="1">
    <source>
        <dbReference type="PROSITE" id="PS50943"/>
    </source>
</evidence>
<dbReference type="PROSITE" id="PS50943">
    <property type="entry name" value="HTH_CROC1"/>
    <property type="match status" value="1"/>
</dbReference>
<dbReference type="Pfam" id="PF13401">
    <property type="entry name" value="AAA_22"/>
    <property type="match status" value="1"/>
</dbReference>
<dbReference type="Gene3D" id="1.25.40.10">
    <property type="entry name" value="Tetratricopeptide repeat domain"/>
    <property type="match status" value="1"/>
</dbReference>
<dbReference type="InterPro" id="IPR049945">
    <property type="entry name" value="AAA_22"/>
</dbReference>
<proteinExistence type="predicted"/>
<protein>
    <submittedName>
        <fullName evidence="2">Helix-turn-helix domain-containing protein</fullName>
    </submittedName>
</protein>
<dbReference type="InterPro" id="IPR010982">
    <property type="entry name" value="Lambda_DNA-bd_dom_sf"/>
</dbReference>
<dbReference type="Gene3D" id="3.40.50.300">
    <property type="entry name" value="P-loop containing nucleotide triphosphate hydrolases"/>
    <property type="match status" value="1"/>
</dbReference>
<dbReference type="Gene3D" id="1.10.260.40">
    <property type="entry name" value="lambda repressor-like DNA-binding domains"/>
    <property type="match status" value="1"/>
</dbReference>
<dbReference type="SMART" id="SM00382">
    <property type="entry name" value="AAA"/>
    <property type="match status" value="1"/>
</dbReference>
<dbReference type="Proteomes" id="UP001164963">
    <property type="component" value="Chromosome"/>
</dbReference>
<keyword evidence="3" id="KW-1185">Reference proteome</keyword>
<dbReference type="CDD" id="cd00093">
    <property type="entry name" value="HTH_XRE"/>
    <property type="match status" value="1"/>
</dbReference>
<dbReference type="SMART" id="SM00530">
    <property type="entry name" value="HTH_XRE"/>
    <property type="match status" value="1"/>
</dbReference>
<dbReference type="InterPro" id="IPR027417">
    <property type="entry name" value="P-loop_NTPase"/>
</dbReference>
<accession>A0ABY6Q006</accession>
<dbReference type="PANTHER" id="PTHR47691:SF3">
    <property type="entry name" value="HTH-TYPE TRANSCRIPTIONAL REGULATOR RV0890C-RELATED"/>
    <property type="match status" value="1"/>
</dbReference>
<dbReference type="SUPFAM" id="SSF48452">
    <property type="entry name" value="TPR-like"/>
    <property type="match status" value="1"/>
</dbReference>
<organism evidence="2 3">
    <name type="scientific">Streptomyces drozdowiczii</name>
    <dbReference type="NCBI Taxonomy" id="202862"/>
    <lineage>
        <taxon>Bacteria</taxon>
        <taxon>Bacillati</taxon>
        <taxon>Actinomycetota</taxon>
        <taxon>Actinomycetes</taxon>
        <taxon>Kitasatosporales</taxon>
        <taxon>Streptomycetaceae</taxon>
        <taxon>Streptomyces</taxon>
    </lineage>
</organism>
<dbReference type="SUPFAM" id="SSF52540">
    <property type="entry name" value="P-loop containing nucleoside triphosphate hydrolases"/>
    <property type="match status" value="1"/>
</dbReference>
<feature type="domain" description="HTH cro/C1-type" evidence="1">
    <location>
        <begin position="10"/>
        <end position="68"/>
    </location>
</feature>
<dbReference type="RefSeq" id="WP_265546453.1">
    <property type="nucleotide sequence ID" value="NZ_CP098740.1"/>
</dbReference>
<reference evidence="2" key="1">
    <citation type="journal article" date="2022" name="Front. Microbiol.">
        <title>Mirubactin C rescues the lethal effect of cell wall biosynthesis mutations in Bacillus subtilis.</title>
        <authorList>
            <person name="Kepplinger B."/>
            <person name="Wen X."/>
            <person name="Tyler A.R."/>
            <person name="Kim B.Y."/>
            <person name="Brown J."/>
            <person name="Banks P."/>
            <person name="Dashti Y."/>
            <person name="Mackenzie E.S."/>
            <person name="Wills C."/>
            <person name="Kawai Y."/>
            <person name="Waldron K.J."/>
            <person name="Allenby N.E.E."/>
            <person name="Wu L.J."/>
            <person name="Hall M.J."/>
            <person name="Errington J."/>
        </authorList>
    </citation>
    <scope>NUCLEOTIDE SEQUENCE</scope>
    <source>
        <strain evidence="2">MDA8-470</strain>
    </source>
</reference>
<evidence type="ECO:0000313" key="3">
    <source>
        <dbReference type="Proteomes" id="UP001164963"/>
    </source>
</evidence>
<dbReference type="PRINTS" id="PR00364">
    <property type="entry name" value="DISEASERSIST"/>
</dbReference>
<dbReference type="InterPro" id="IPR001387">
    <property type="entry name" value="Cro/C1-type_HTH"/>
</dbReference>
<dbReference type="SUPFAM" id="SSF47413">
    <property type="entry name" value="lambda repressor-like DNA-binding domains"/>
    <property type="match status" value="1"/>
</dbReference>